<dbReference type="Proteomes" id="UP000265520">
    <property type="component" value="Unassembled WGS sequence"/>
</dbReference>
<accession>A0A392TRN8</accession>
<feature type="compositionally biased region" description="Low complexity" evidence="1">
    <location>
        <begin position="47"/>
        <end position="60"/>
    </location>
</feature>
<dbReference type="AlphaFoldDB" id="A0A392TRN8"/>
<keyword evidence="3" id="KW-1185">Reference proteome</keyword>
<feature type="compositionally biased region" description="Polar residues" evidence="1">
    <location>
        <begin position="33"/>
        <end position="46"/>
    </location>
</feature>
<proteinExistence type="predicted"/>
<dbReference type="EMBL" id="LXQA010644740">
    <property type="protein sequence ID" value="MCI63851.1"/>
    <property type="molecule type" value="Genomic_DNA"/>
</dbReference>
<protein>
    <submittedName>
        <fullName evidence="2">Uncharacterized protein</fullName>
    </submittedName>
</protein>
<feature type="non-terminal residue" evidence="2">
    <location>
        <position position="60"/>
    </location>
</feature>
<feature type="region of interest" description="Disordered" evidence="1">
    <location>
        <begin position="28"/>
        <end position="60"/>
    </location>
</feature>
<reference evidence="2 3" key="1">
    <citation type="journal article" date="2018" name="Front. Plant Sci.">
        <title>Red Clover (Trifolium pratense) and Zigzag Clover (T. medium) - A Picture of Genomic Similarities and Differences.</title>
        <authorList>
            <person name="Dluhosova J."/>
            <person name="Istvanek J."/>
            <person name="Nedelnik J."/>
            <person name="Repkova J."/>
        </authorList>
    </citation>
    <scope>NUCLEOTIDE SEQUENCE [LARGE SCALE GENOMIC DNA]</scope>
    <source>
        <strain evidence="3">cv. 10/8</strain>
        <tissue evidence="2">Leaf</tissue>
    </source>
</reference>
<evidence type="ECO:0000313" key="3">
    <source>
        <dbReference type="Proteomes" id="UP000265520"/>
    </source>
</evidence>
<evidence type="ECO:0000313" key="2">
    <source>
        <dbReference type="EMBL" id="MCI63851.1"/>
    </source>
</evidence>
<organism evidence="2 3">
    <name type="scientific">Trifolium medium</name>
    <dbReference type="NCBI Taxonomy" id="97028"/>
    <lineage>
        <taxon>Eukaryota</taxon>
        <taxon>Viridiplantae</taxon>
        <taxon>Streptophyta</taxon>
        <taxon>Embryophyta</taxon>
        <taxon>Tracheophyta</taxon>
        <taxon>Spermatophyta</taxon>
        <taxon>Magnoliopsida</taxon>
        <taxon>eudicotyledons</taxon>
        <taxon>Gunneridae</taxon>
        <taxon>Pentapetalae</taxon>
        <taxon>rosids</taxon>
        <taxon>fabids</taxon>
        <taxon>Fabales</taxon>
        <taxon>Fabaceae</taxon>
        <taxon>Papilionoideae</taxon>
        <taxon>50 kb inversion clade</taxon>
        <taxon>NPAAA clade</taxon>
        <taxon>Hologalegina</taxon>
        <taxon>IRL clade</taxon>
        <taxon>Trifolieae</taxon>
        <taxon>Trifolium</taxon>
    </lineage>
</organism>
<name>A0A392TRN8_9FABA</name>
<evidence type="ECO:0000256" key="1">
    <source>
        <dbReference type="SAM" id="MobiDB-lite"/>
    </source>
</evidence>
<sequence length="60" mass="7221">MMEERAQMQAQMRDMQLMQQLMMQQRQMPPPFNNYQSRYQQNATFVSQSSSQYQNAQQAP</sequence>
<comment type="caution">
    <text evidence="2">The sequence shown here is derived from an EMBL/GenBank/DDBJ whole genome shotgun (WGS) entry which is preliminary data.</text>
</comment>